<sequence length="88" mass="9714">MGARNPVRRTKTARELAETFGSSTRTVQRIIAEPRADYEARAIEKRRRAQQMRSEGASYREIADELGVGIGSVSALLRTPIPVEAKSA</sequence>
<dbReference type="Proteomes" id="UP000702209">
    <property type="component" value="Unassembled WGS sequence"/>
</dbReference>
<proteinExistence type="predicted"/>
<evidence type="ECO:0000313" key="2">
    <source>
        <dbReference type="Proteomes" id="UP000702209"/>
    </source>
</evidence>
<dbReference type="RefSeq" id="WP_195132876.1">
    <property type="nucleotide sequence ID" value="NZ_JADLQX010000030.1"/>
</dbReference>
<comment type="caution">
    <text evidence="1">The sequence shown here is derived from an EMBL/GenBank/DDBJ whole genome shotgun (WGS) entry which is preliminary data.</text>
</comment>
<name>A0ABS0CYJ8_9NOCA</name>
<reference evidence="1 2" key="1">
    <citation type="submission" date="2020-10" db="EMBL/GenBank/DDBJ databases">
        <title>Identification of Nocardia species via Next-generation sequencing and recognition of intraspecies genetic diversity.</title>
        <authorList>
            <person name="Li P."/>
            <person name="Li P."/>
            <person name="Lu B."/>
        </authorList>
    </citation>
    <scope>NUCLEOTIDE SEQUENCE [LARGE SCALE GENOMIC DNA]</scope>
    <source>
        <strain evidence="1 2">BJ06-0157</strain>
    </source>
</reference>
<dbReference type="EMBL" id="JADLQX010000030">
    <property type="protein sequence ID" value="MBF6301656.1"/>
    <property type="molecule type" value="Genomic_DNA"/>
</dbReference>
<accession>A0ABS0CYJ8</accession>
<protein>
    <submittedName>
        <fullName evidence="1">Replication protein RepB</fullName>
    </submittedName>
</protein>
<gene>
    <name evidence="1" type="ORF">IU459_29560</name>
</gene>
<organism evidence="1 2">
    <name type="scientific">Nocardia amamiensis</name>
    <dbReference type="NCBI Taxonomy" id="404578"/>
    <lineage>
        <taxon>Bacteria</taxon>
        <taxon>Bacillati</taxon>
        <taxon>Actinomycetota</taxon>
        <taxon>Actinomycetes</taxon>
        <taxon>Mycobacteriales</taxon>
        <taxon>Nocardiaceae</taxon>
        <taxon>Nocardia</taxon>
    </lineage>
</organism>
<evidence type="ECO:0000313" key="1">
    <source>
        <dbReference type="EMBL" id="MBF6301656.1"/>
    </source>
</evidence>
<keyword evidence="2" id="KW-1185">Reference proteome</keyword>